<keyword evidence="4" id="KW-0804">Transcription</keyword>
<proteinExistence type="inferred from homology"/>
<dbReference type="PRINTS" id="PR00039">
    <property type="entry name" value="HTHLYSR"/>
</dbReference>
<evidence type="ECO:0000256" key="2">
    <source>
        <dbReference type="ARBA" id="ARBA00023015"/>
    </source>
</evidence>
<evidence type="ECO:0000256" key="3">
    <source>
        <dbReference type="ARBA" id="ARBA00023125"/>
    </source>
</evidence>
<dbReference type="InterPro" id="IPR036390">
    <property type="entry name" value="WH_DNA-bd_sf"/>
</dbReference>
<evidence type="ECO:0000256" key="1">
    <source>
        <dbReference type="ARBA" id="ARBA00009437"/>
    </source>
</evidence>
<feature type="domain" description="HTH lysR-type" evidence="5">
    <location>
        <begin position="4"/>
        <end position="61"/>
    </location>
</feature>
<reference evidence="7" key="1">
    <citation type="journal article" date="2019" name="Int. J. Syst. Evol. Microbiol.">
        <title>The Global Catalogue of Microorganisms (GCM) 10K type strain sequencing project: providing services to taxonomists for standard genome sequencing and annotation.</title>
        <authorList>
            <consortium name="The Broad Institute Genomics Platform"/>
            <consortium name="The Broad Institute Genome Sequencing Center for Infectious Disease"/>
            <person name="Wu L."/>
            <person name="Ma J."/>
        </authorList>
    </citation>
    <scope>NUCLEOTIDE SEQUENCE [LARGE SCALE GENOMIC DNA]</scope>
    <source>
        <strain evidence="7">JCM 9092</strain>
    </source>
</reference>
<sequence>MDPMELQQLRYVVAVAETGGFTRAAERCLVVQSALSHQIGKLEKELGARLFERTSRRVALTAAGEAFLPAARQALEASERARAEVAAATGEIRGRLAIGAISTVTAVDVPGLMRAYHATYPQVTMRLIDGMSEALVRGVREGALDLAFLGVPPSFRTDEPGLGSRTLVVDRHVAVVAPDHPLAAEASGDPVPLERLADEVFVDFPAGIAARAQTDEAFQAAGLRREVAFEAKGLEFFADLVRGGLGIALLPSRLVPRLPRLAVVPVKEGPVREERLVWSRTRNSPAAAAFLESMPS</sequence>
<dbReference type="EMBL" id="BAAAUG010000077">
    <property type="protein sequence ID" value="GAA3117056.1"/>
    <property type="molecule type" value="Genomic_DNA"/>
</dbReference>
<dbReference type="InterPro" id="IPR036388">
    <property type="entry name" value="WH-like_DNA-bd_sf"/>
</dbReference>
<dbReference type="PANTHER" id="PTHR30346">
    <property type="entry name" value="TRANSCRIPTIONAL DUAL REGULATOR HCAR-RELATED"/>
    <property type="match status" value="1"/>
</dbReference>
<dbReference type="Pfam" id="PF00126">
    <property type="entry name" value="HTH_1"/>
    <property type="match status" value="1"/>
</dbReference>
<dbReference type="SUPFAM" id="SSF46785">
    <property type="entry name" value="Winged helix' DNA-binding domain"/>
    <property type="match status" value="1"/>
</dbReference>
<keyword evidence="2" id="KW-0805">Transcription regulation</keyword>
<dbReference type="PROSITE" id="PS50931">
    <property type="entry name" value="HTH_LYSR"/>
    <property type="match status" value="1"/>
</dbReference>
<dbReference type="Pfam" id="PF03466">
    <property type="entry name" value="LysR_substrate"/>
    <property type="match status" value="1"/>
</dbReference>
<dbReference type="Gene3D" id="1.10.10.10">
    <property type="entry name" value="Winged helix-like DNA-binding domain superfamily/Winged helix DNA-binding domain"/>
    <property type="match status" value="1"/>
</dbReference>
<dbReference type="CDD" id="cd08436">
    <property type="entry name" value="PBP2_LTTR_like_3"/>
    <property type="match status" value="1"/>
</dbReference>
<gene>
    <name evidence="6" type="ORF">GCM10010449_43970</name>
</gene>
<evidence type="ECO:0000313" key="7">
    <source>
        <dbReference type="Proteomes" id="UP001501637"/>
    </source>
</evidence>
<dbReference type="InterPro" id="IPR005119">
    <property type="entry name" value="LysR_subst-bd"/>
</dbReference>
<dbReference type="InterPro" id="IPR000847">
    <property type="entry name" value="LysR_HTH_N"/>
</dbReference>
<organism evidence="6 7">
    <name type="scientific">Streptomyces rectiviolaceus</name>
    <dbReference type="NCBI Taxonomy" id="332591"/>
    <lineage>
        <taxon>Bacteria</taxon>
        <taxon>Bacillati</taxon>
        <taxon>Actinomycetota</taxon>
        <taxon>Actinomycetes</taxon>
        <taxon>Kitasatosporales</taxon>
        <taxon>Streptomycetaceae</taxon>
        <taxon>Streptomyces</taxon>
    </lineage>
</organism>
<dbReference type="SUPFAM" id="SSF53850">
    <property type="entry name" value="Periplasmic binding protein-like II"/>
    <property type="match status" value="1"/>
</dbReference>
<dbReference type="PANTHER" id="PTHR30346:SF28">
    <property type="entry name" value="HTH-TYPE TRANSCRIPTIONAL REGULATOR CYNR"/>
    <property type="match status" value="1"/>
</dbReference>
<evidence type="ECO:0000256" key="4">
    <source>
        <dbReference type="ARBA" id="ARBA00023163"/>
    </source>
</evidence>
<dbReference type="Gene3D" id="3.40.190.290">
    <property type="match status" value="1"/>
</dbReference>
<keyword evidence="3" id="KW-0238">DNA-binding</keyword>
<dbReference type="Proteomes" id="UP001501637">
    <property type="component" value="Unassembled WGS sequence"/>
</dbReference>
<protein>
    <submittedName>
        <fullName evidence="6">LysR family transcriptional regulator</fullName>
    </submittedName>
</protein>
<comment type="caution">
    <text evidence="6">The sequence shown here is derived from an EMBL/GenBank/DDBJ whole genome shotgun (WGS) entry which is preliminary data.</text>
</comment>
<evidence type="ECO:0000313" key="6">
    <source>
        <dbReference type="EMBL" id="GAA3117056.1"/>
    </source>
</evidence>
<evidence type="ECO:0000259" key="5">
    <source>
        <dbReference type="PROSITE" id="PS50931"/>
    </source>
</evidence>
<accession>A0ABP6MNM8</accession>
<name>A0ABP6MNM8_9ACTN</name>
<comment type="similarity">
    <text evidence="1">Belongs to the LysR transcriptional regulatory family.</text>
</comment>
<keyword evidence="7" id="KW-1185">Reference proteome</keyword>